<dbReference type="PANTHER" id="PTHR41368:SF1">
    <property type="entry name" value="PROTEIN YGHO"/>
    <property type="match status" value="1"/>
</dbReference>
<sequence length="377" mass="43902">MSGIEVRKVSDKTDMDQFINLPWRLYAGDTVWAPPLKKQVRRLLDTAIHPFWQFSERELFVAFRGDRPVGRIAAIVDSNYNRFHEEKMGAWGFFECENDVEAASALFRAVESWTSEKGMTFVRGPLNPSTNYEVGLLIEGFETTPSIMMPYNPPYYLPLIESCGYQKEKDLVAILVVPSDRARDRVERLAARVMRNQNLRVRTAEKKNFNSEMEIVKEIYNEAWSRNWGFVPMTEDEMTFMGKELLSVMDPDFIFFIYYEDRPAGVCFILPDITPLLKRLNGKIGLSGLLKILFYKREITGLRGLVLGFKKQYQRLGLPLVAFNHINHVARAKGYQYLELGWNLEDNHDINKFEIEVGGRIHRKYRMFRKDLPTPSR</sequence>
<dbReference type="OrthoDB" id="9806005at2"/>
<dbReference type="Proteomes" id="UP000006055">
    <property type="component" value="Chromosome"/>
</dbReference>
<dbReference type="InterPro" id="IPR000182">
    <property type="entry name" value="GNAT_dom"/>
</dbReference>
<dbReference type="eggNOG" id="COG0456">
    <property type="taxonomic scope" value="Bacteria"/>
</dbReference>
<evidence type="ECO:0000313" key="3">
    <source>
        <dbReference type="Proteomes" id="UP000006055"/>
    </source>
</evidence>
<dbReference type="PROSITE" id="PS51186">
    <property type="entry name" value="GNAT"/>
    <property type="match status" value="1"/>
</dbReference>
<organism evidence="2 3">
    <name type="scientific">Desulfomonile tiedjei (strain ATCC 49306 / DSM 6799 / DCB-1)</name>
    <dbReference type="NCBI Taxonomy" id="706587"/>
    <lineage>
        <taxon>Bacteria</taxon>
        <taxon>Pseudomonadati</taxon>
        <taxon>Thermodesulfobacteriota</taxon>
        <taxon>Desulfomonilia</taxon>
        <taxon>Desulfomonilales</taxon>
        <taxon>Desulfomonilaceae</taxon>
        <taxon>Desulfomonile</taxon>
    </lineage>
</organism>
<dbReference type="SUPFAM" id="SSF55729">
    <property type="entry name" value="Acyl-CoA N-acyltransferases (Nat)"/>
    <property type="match status" value="1"/>
</dbReference>
<dbReference type="InterPro" id="IPR016181">
    <property type="entry name" value="Acyl_CoA_acyltransferase"/>
</dbReference>
<dbReference type="RefSeq" id="WP_014811694.1">
    <property type="nucleotide sequence ID" value="NC_018025.1"/>
</dbReference>
<gene>
    <name evidence="2" type="ordered locus">Desti_3926</name>
</gene>
<dbReference type="EMBL" id="CP003360">
    <property type="protein sequence ID" value="AFM26568.1"/>
    <property type="molecule type" value="Genomic_DNA"/>
</dbReference>
<dbReference type="PANTHER" id="PTHR41368">
    <property type="entry name" value="PROTEIN YGHO"/>
    <property type="match status" value="1"/>
</dbReference>
<dbReference type="GO" id="GO:0016747">
    <property type="term" value="F:acyltransferase activity, transferring groups other than amino-acyl groups"/>
    <property type="evidence" value="ECO:0007669"/>
    <property type="project" value="InterPro"/>
</dbReference>
<dbReference type="InterPro" id="IPR039968">
    <property type="entry name" value="BcerS-like"/>
</dbReference>
<protein>
    <recommendedName>
        <fullName evidence="1">N-acetyltransferase domain-containing protein</fullName>
    </recommendedName>
</protein>
<evidence type="ECO:0000259" key="1">
    <source>
        <dbReference type="PROSITE" id="PS51186"/>
    </source>
</evidence>
<name>I4CAH7_DESTA</name>
<feature type="domain" description="N-acetyltransferase" evidence="1">
    <location>
        <begin position="4"/>
        <end position="160"/>
    </location>
</feature>
<keyword evidence="3" id="KW-1185">Reference proteome</keyword>
<dbReference type="HOGENOM" id="CLU_053649_0_0_7"/>
<dbReference type="KEGG" id="dti:Desti_3926"/>
<dbReference type="STRING" id="706587.Desti_3926"/>
<dbReference type="AlphaFoldDB" id="I4CAH7"/>
<dbReference type="Gene3D" id="3.40.630.30">
    <property type="match status" value="1"/>
</dbReference>
<evidence type="ECO:0000313" key="2">
    <source>
        <dbReference type="EMBL" id="AFM26568.1"/>
    </source>
</evidence>
<reference evidence="3" key="1">
    <citation type="submission" date="2012-06" db="EMBL/GenBank/DDBJ databases">
        <title>Complete sequence of chromosome of Desulfomonile tiedjei DSM 6799.</title>
        <authorList>
            <person name="Lucas S."/>
            <person name="Copeland A."/>
            <person name="Lapidus A."/>
            <person name="Glavina del Rio T."/>
            <person name="Dalin E."/>
            <person name="Tice H."/>
            <person name="Bruce D."/>
            <person name="Goodwin L."/>
            <person name="Pitluck S."/>
            <person name="Peters L."/>
            <person name="Ovchinnikova G."/>
            <person name="Zeytun A."/>
            <person name="Lu M."/>
            <person name="Kyrpides N."/>
            <person name="Mavromatis K."/>
            <person name="Ivanova N."/>
            <person name="Brettin T."/>
            <person name="Detter J.C."/>
            <person name="Han C."/>
            <person name="Larimer F."/>
            <person name="Land M."/>
            <person name="Hauser L."/>
            <person name="Markowitz V."/>
            <person name="Cheng J.-F."/>
            <person name="Hugenholtz P."/>
            <person name="Woyke T."/>
            <person name="Wu D."/>
            <person name="Spring S."/>
            <person name="Schroeder M."/>
            <person name="Brambilla E."/>
            <person name="Klenk H.-P."/>
            <person name="Eisen J.A."/>
        </authorList>
    </citation>
    <scope>NUCLEOTIDE SEQUENCE [LARGE SCALE GENOMIC DNA]</scope>
    <source>
        <strain evidence="3">ATCC 49306 / DSM 6799 / DCB-1</strain>
    </source>
</reference>
<accession>I4CAH7</accession>
<proteinExistence type="predicted"/>